<comment type="caution">
    <text evidence="3">The sequence shown here is derived from an EMBL/GenBank/DDBJ whole genome shotgun (WGS) entry which is preliminary data.</text>
</comment>
<feature type="domain" description="Methyltransferase type 11" evidence="2">
    <location>
        <begin position="133"/>
        <end position="182"/>
    </location>
</feature>
<feature type="region of interest" description="Disordered" evidence="1">
    <location>
        <begin position="71"/>
        <end position="109"/>
    </location>
</feature>
<reference evidence="3 4" key="1">
    <citation type="submission" date="2015-03" db="EMBL/GenBank/DDBJ databases">
        <title>Draft Genome Sequence of Burkholderia andropogonis type strain ICMP2807, isolated from Sorghum bicolor.</title>
        <authorList>
            <person name="Lopes-Santos L."/>
            <person name="Castro D.B."/>
            <person name="Ottoboni L.M."/>
            <person name="Park D."/>
            <person name="Weirc B.S."/>
            <person name="Destefano S.A."/>
        </authorList>
    </citation>
    <scope>NUCLEOTIDE SEQUENCE [LARGE SCALE GENOMIC DNA]</scope>
    <source>
        <strain evidence="3 4">ICMP2807</strain>
    </source>
</reference>
<keyword evidence="3" id="KW-0489">Methyltransferase</keyword>
<feature type="compositionally biased region" description="Basic residues" evidence="1">
    <location>
        <begin position="97"/>
        <end position="109"/>
    </location>
</feature>
<dbReference type="Pfam" id="PF08241">
    <property type="entry name" value="Methyltransf_11"/>
    <property type="match status" value="1"/>
</dbReference>
<organism evidence="3 4">
    <name type="scientific">Robbsia andropogonis</name>
    <dbReference type="NCBI Taxonomy" id="28092"/>
    <lineage>
        <taxon>Bacteria</taxon>
        <taxon>Pseudomonadati</taxon>
        <taxon>Pseudomonadota</taxon>
        <taxon>Betaproteobacteria</taxon>
        <taxon>Burkholderiales</taxon>
        <taxon>Burkholderiaceae</taxon>
        <taxon>Robbsia</taxon>
    </lineage>
</organism>
<dbReference type="CDD" id="cd02440">
    <property type="entry name" value="AdoMet_MTases"/>
    <property type="match status" value="1"/>
</dbReference>
<dbReference type="InterPro" id="IPR013216">
    <property type="entry name" value="Methyltransf_11"/>
</dbReference>
<dbReference type="Proteomes" id="UP000033618">
    <property type="component" value="Unassembled WGS sequence"/>
</dbReference>
<evidence type="ECO:0000256" key="1">
    <source>
        <dbReference type="SAM" id="MobiDB-lite"/>
    </source>
</evidence>
<keyword evidence="3" id="KW-0808">Transferase</keyword>
<dbReference type="PATRIC" id="fig|28092.6.peg.1962"/>
<dbReference type="RefSeq" id="WP_046152630.1">
    <property type="nucleotide sequence ID" value="NZ_CADFGU010000002.1"/>
</dbReference>
<dbReference type="OrthoDB" id="6191410at2"/>
<dbReference type="STRING" id="28092.WM40_08280"/>
<name>A0A0F5K1T8_9BURK</name>
<dbReference type="AlphaFoldDB" id="A0A0F5K1T8"/>
<evidence type="ECO:0000313" key="3">
    <source>
        <dbReference type="EMBL" id="KKB64043.1"/>
    </source>
</evidence>
<proteinExistence type="predicted"/>
<evidence type="ECO:0000259" key="2">
    <source>
        <dbReference type="Pfam" id="PF08241"/>
    </source>
</evidence>
<sequence length="311" mass="35028">MAERPIIDWSDWTQSPPGQYVLAWEQAQADRVVSDMFGYRAVQLGLPQLDALRENRMPSRVLTLDPQSPFSSPYLLPPTRPGADRLMHAGQPPLHGQHGHHVGGREPRRRSGNAILDAQTDVPLLHAPPNRTTVWADFGELPYESQSLDLLVMPHTLEFTVEPHALLREAERVLVPEGKLVITAFNSLSLWGVRQSVGRRTQRPFVPADTDLIAFTRLKDWIKLLGFELSRGRFGCYRPPLTNAKWLERCRFMEAAGDRWWPIFGAVYLITAVKRERRMRLVGPSWKKKTAAVPSALTPAAAPTPTSASRL</sequence>
<evidence type="ECO:0000313" key="4">
    <source>
        <dbReference type="Proteomes" id="UP000033618"/>
    </source>
</evidence>
<dbReference type="EMBL" id="LAQU01000006">
    <property type="protein sequence ID" value="KKB64043.1"/>
    <property type="molecule type" value="Genomic_DNA"/>
</dbReference>
<dbReference type="GO" id="GO:0032259">
    <property type="term" value="P:methylation"/>
    <property type="evidence" value="ECO:0007669"/>
    <property type="project" value="UniProtKB-KW"/>
</dbReference>
<dbReference type="Gene3D" id="3.40.50.150">
    <property type="entry name" value="Vaccinia Virus protein VP39"/>
    <property type="match status" value="1"/>
</dbReference>
<protein>
    <submittedName>
        <fullName evidence="3">SAM-dependent methyltransferase</fullName>
    </submittedName>
</protein>
<accession>A0A0F5K1T8</accession>
<keyword evidence="4" id="KW-1185">Reference proteome</keyword>
<dbReference type="InterPro" id="IPR029063">
    <property type="entry name" value="SAM-dependent_MTases_sf"/>
</dbReference>
<gene>
    <name evidence="3" type="ORF">WM40_08280</name>
</gene>
<dbReference type="SUPFAM" id="SSF53335">
    <property type="entry name" value="S-adenosyl-L-methionine-dependent methyltransferases"/>
    <property type="match status" value="1"/>
</dbReference>
<dbReference type="GO" id="GO:0008757">
    <property type="term" value="F:S-adenosylmethionine-dependent methyltransferase activity"/>
    <property type="evidence" value="ECO:0007669"/>
    <property type="project" value="InterPro"/>
</dbReference>